<evidence type="ECO:0000256" key="1">
    <source>
        <dbReference type="SAM" id="Coils"/>
    </source>
</evidence>
<dbReference type="InterPro" id="IPR024152">
    <property type="entry name" value="Inh_kappa-B_kinase-int"/>
</dbReference>
<name>A0A401NZU0_SCYTO</name>
<keyword evidence="1" id="KW-0175">Coiled coil</keyword>
<sequence>MSSEVKQRKKNVAGGKQSDGAREQAARGKVPEGEEAEGGQRGGPLCLRNALCLLSLLASAALAGLMFQQSTRFAEVEQKYQQLYMKTVAAQALEDEINKVSEKLESSEDVLQKALSSNSVMTLFEQEMAELRSSMTSLQTKEQTIARKMQNVNKNFQNISDTWKQSLNEINGEIANLKAESKNMHVKISAEINTVEQGVKDLTEKMKDLEVNTLRNTNTIKQQEEEDLDGLEKQANWNMRTVERLAEQQINLISKDRELVEKLTEYEPKLKECEEQLPLIDEGVHSILKLSSDFLSTEKKIDGMTVQIFNLEDNMLKVITEILDIKKELEVLLSDNAI</sequence>
<dbReference type="PANTHER" id="PTHR21734:SF11">
    <property type="entry name" value="INHIBITOR OF NUCLEAR FACTOR KAPPA-B KINASE-INTERACTING PROTEIN"/>
    <property type="match status" value="1"/>
</dbReference>
<protein>
    <recommendedName>
        <fullName evidence="5">IKBKB interacting protein</fullName>
    </recommendedName>
</protein>
<dbReference type="STRING" id="75743.A0A401NZU0"/>
<evidence type="ECO:0000256" key="2">
    <source>
        <dbReference type="SAM" id="MobiDB-lite"/>
    </source>
</evidence>
<reference evidence="3 4" key="1">
    <citation type="journal article" date="2018" name="Nat. Ecol. Evol.">
        <title>Shark genomes provide insights into elasmobranch evolution and the origin of vertebrates.</title>
        <authorList>
            <person name="Hara Y"/>
            <person name="Yamaguchi K"/>
            <person name="Onimaru K"/>
            <person name="Kadota M"/>
            <person name="Koyanagi M"/>
            <person name="Keeley SD"/>
            <person name="Tatsumi K"/>
            <person name="Tanaka K"/>
            <person name="Motone F"/>
            <person name="Kageyama Y"/>
            <person name="Nozu R"/>
            <person name="Adachi N"/>
            <person name="Nishimura O"/>
            <person name="Nakagawa R"/>
            <person name="Tanegashima C"/>
            <person name="Kiyatake I"/>
            <person name="Matsumoto R"/>
            <person name="Murakumo K"/>
            <person name="Nishida K"/>
            <person name="Terakita A"/>
            <person name="Kuratani S"/>
            <person name="Sato K"/>
            <person name="Hyodo S Kuraku.S."/>
        </authorList>
    </citation>
    <scope>NUCLEOTIDE SEQUENCE [LARGE SCALE GENOMIC DNA]</scope>
</reference>
<gene>
    <name evidence="3" type="ORF">scyTo_0000584</name>
</gene>
<evidence type="ECO:0000313" key="4">
    <source>
        <dbReference type="Proteomes" id="UP000288216"/>
    </source>
</evidence>
<feature type="compositionally biased region" description="Basic and acidic residues" evidence="2">
    <location>
        <begin position="19"/>
        <end position="32"/>
    </location>
</feature>
<dbReference type="EMBL" id="BFAA01000108">
    <property type="protein sequence ID" value="GCB66379.1"/>
    <property type="molecule type" value="Genomic_DNA"/>
</dbReference>
<dbReference type="AlphaFoldDB" id="A0A401NZU0"/>
<accession>A0A401NZU0</accession>
<dbReference type="OMA" id="LTLQMFN"/>
<organism evidence="3 4">
    <name type="scientific">Scyliorhinus torazame</name>
    <name type="common">Cloudy catshark</name>
    <name type="synonym">Catulus torazame</name>
    <dbReference type="NCBI Taxonomy" id="75743"/>
    <lineage>
        <taxon>Eukaryota</taxon>
        <taxon>Metazoa</taxon>
        <taxon>Chordata</taxon>
        <taxon>Craniata</taxon>
        <taxon>Vertebrata</taxon>
        <taxon>Chondrichthyes</taxon>
        <taxon>Elasmobranchii</taxon>
        <taxon>Galeomorphii</taxon>
        <taxon>Galeoidea</taxon>
        <taxon>Carcharhiniformes</taxon>
        <taxon>Scyliorhinidae</taxon>
        <taxon>Scyliorhinus</taxon>
    </lineage>
</organism>
<feature type="coiled-coil region" evidence="1">
    <location>
        <begin position="90"/>
        <end position="234"/>
    </location>
</feature>
<dbReference type="Proteomes" id="UP000288216">
    <property type="component" value="Unassembled WGS sequence"/>
</dbReference>
<comment type="caution">
    <text evidence="3">The sequence shown here is derived from an EMBL/GenBank/DDBJ whole genome shotgun (WGS) entry which is preliminary data.</text>
</comment>
<feature type="region of interest" description="Disordered" evidence="2">
    <location>
        <begin position="1"/>
        <end position="41"/>
    </location>
</feature>
<evidence type="ECO:0008006" key="5">
    <source>
        <dbReference type="Google" id="ProtNLM"/>
    </source>
</evidence>
<dbReference type="OrthoDB" id="9907187at2759"/>
<evidence type="ECO:0000313" key="3">
    <source>
        <dbReference type="EMBL" id="GCB66379.1"/>
    </source>
</evidence>
<proteinExistence type="predicted"/>
<keyword evidence="4" id="KW-1185">Reference proteome</keyword>
<dbReference type="PANTHER" id="PTHR21734">
    <property type="entry name" value="INHIBITOR OF NUCLEAR FACTOR KAPPA-B KINASE-INTERACTING PROTEIN"/>
    <property type="match status" value="1"/>
</dbReference>